<reference evidence="3" key="1">
    <citation type="submission" date="2015-11" db="EMBL/GenBank/DDBJ databases">
        <title>Draft Genome Sequence of the Radioresistant Bacterium Deinococcus grandis, Isolated from Freshwater Fish in Japan.</title>
        <authorList>
            <person name="Satoh K."/>
            <person name="Onodera T."/>
            <person name="Omoso K."/>
            <person name="Takeda-Yano K."/>
            <person name="Katayama T."/>
            <person name="Oono Y."/>
            <person name="Narumi I."/>
        </authorList>
    </citation>
    <scope>NUCLEOTIDE SEQUENCE [LARGE SCALE GENOMIC DNA]</scope>
    <source>
        <strain evidence="3">ATCC 43672</strain>
    </source>
</reference>
<comment type="caution">
    <text evidence="2">The sequence shown here is derived from an EMBL/GenBank/DDBJ whole genome shotgun (WGS) entry which is preliminary data.</text>
</comment>
<dbReference type="RefSeq" id="WP_058974820.1">
    <property type="nucleotide sequence ID" value="NZ_BCMS01000001.1"/>
</dbReference>
<name>A0A117DMN9_9DEIO</name>
<feature type="domain" description="Glyoxalase/fosfomycin resistance/dioxygenase" evidence="1">
    <location>
        <begin position="10"/>
        <end position="128"/>
    </location>
</feature>
<sequence length="141" mass="15362">MLTLHPYLGFGGQAREALEFYRSCLGGTLDLMTVADSPVAAQIPAHMQAFILHGSLTSGPLILNASDMTEDVGRTHSVTLALQSDDLEHARQVFDALAQGGTVTHPLSPSFWEGMFGQLTDRYGHHWMMNVIPQPQTNGQD</sequence>
<dbReference type="InterPro" id="IPR028973">
    <property type="entry name" value="PhnB-like"/>
</dbReference>
<protein>
    <recommendedName>
        <fullName evidence="1">Glyoxalase/fosfomycin resistance/dioxygenase domain-containing protein</fullName>
    </recommendedName>
</protein>
<dbReference type="PANTHER" id="PTHR33990">
    <property type="entry name" value="PROTEIN YJDN-RELATED"/>
    <property type="match status" value="1"/>
</dbReference>
<dbReference type="Gene3D" id="3.10.180.10">
    <property type="entry name" value="2,3-Dihydroxybiphenyl 1,2-Dioxygenase, domain 1"/>
    <property type="match status" value="1"/>
</dbReference>
<evidence type="ECO:0000313" key="3">
    <source>
        <dbReference type="Proteomes" id="UP000056209"/>
    </source>
</evidence>
<proteinExistence type="predicted"/>
<dbReference type="InterPro" id="IPR029068">
    <property type="entry name" value="Glyas_Bleomycin-R_OHBP_Dase"/>
</dbReference>
<dbReference type="InterPro" id="IPR004360">
    <property type="entry name" value="Glyas_Fos-R_dOase_dom"/>
</dbReference>
<dbReference type="CDD" id="cd06588">
    <property type="entry name" value="PhnB_like"/>
    <property type="match status" value="1"/>
</dbReference>
<dbReference type="OrthoDB" id="9795306at2"/>
<keyword evidence="3" id="KW-1185">Reference proteome</keyword>
<dbReference type="Pfam" id="PF00903">
    <property type="entry name" value="Glyoxalase"/>
    <property type="match status" value="1"/>
</dbReference>
<organism evidence="2 3">
    <name type="scientific">Deinococcus grandis</name>
    <dbReference type="NCBI Taxonomy" id="57498"/>
    <lineage>
        <taxon>Bacteria</taxon>
        <taxon>Thermotogati</taxon>
        <taxon>Deinococcota</taxon>
        <taxon>Deinococci</taxon>
        <taxon>Deinococcales</taxon>
        <taxon>Deinococcaceae</taxon>
        <taxon>Deinococcus</taxon>
    </lineage>
</organism>
<dbReference type="Proteomes" id="UP000056209">
    <property type="component" value="Unassembled WGS sequence"/>
</dbReference>
<dbReference type="SUPFAM" id="SSF54593">
    <property type="entry name" value="Glyoxalase/Bleomycin resistance protein/Dihydroxybiphenyl dioxygenase"/>
    <property type="match status" value="1"/>
</dbReference>
<dbReference type="PANTHER" id="PTHR33990:SF1">
    <property type="entry name" value="PROTEIN YJDN"/>
    <property type="match status" value="1"/>
</dbReference>
<dbReference type="AlphaFoldDB" id="A0A117DMN9"/>
<evidence type="ECO:0000259" key="1">
    <source>
        <dbReference type="Pfam" id="PF00903"/>
    </source>
</evidence>
<dbReference type="EMBL" id="BCMS01000001">
    <property type="protein sequence ID" value="GAQ20371.1"/>
    <property type="molecule type" value="Genomic_DNA"/>
</dbReference>
<evidence type="ECO:0000313" key="2">
    <source>
        <dbReference type="EMBL" id="GAQ20371.1"/>
    </source>
</evidence>
<gene>
    <name evidence="2" type="ORF">DEIGR_100398</name>
</gene>
<accession>A0A117DMN9</accession>